<gene>
    <name evidence="6" type="ordered locus">Sked_31270</name>
</gene>
<dbReference type="KEGG" id="ske:Sked_31270"/>
<dbReference type="PANTHER" id="PTHR34773">
    <property type="entry name" value="FLAGELLAR SECRETION CHAPERONE FLIS"/>
    <property type="match status" value="1"/>
</dbReference>
<protein>
    <submittedName>
        <fullName evidence="6">Flagellar biosynthetic protein FliS</fullName>
    </submittedName>
</protein>
<sequence length="153" mass="16196">MSNVTSSEAQRARFLSDAVLSATPARLLTMLYDRLVLDLDRAEKAQRAGDLAEANVQLIHAQDIVAELMVTLDVEAWSGGPALQSVYTHLMGELVQANITHDADRTQQCRTVVEPLRAAWHEAAAELGGATRRAEPALAGAAPSAPGSVLGVG</sequence>
<evidence type="ECO:0000313" key="7">
    <source>
        <dbReference type="Proteomes" id="UP000000322"/>
    </source>
</evidence>
<comment type="subcellular location">
    <subcellularLocation>
        <location evidence="1">Cytoplasm</location>
        <location evidence="1">Cytosol</location>
    </subcellularLocation>
</comment>
<evidence type="ECO:0000256" key="2">
    <source>
        <dbReference type="ARBA" id="ARBA00008787"/>
    </source>
</evidence>
<name>D1BD20_SANKS</name>
<dbReference type="GO" id="GO:0044780">
    <property type="term" value="P:bacterial-type flagellum assembly"/>
    <property type="evidence" value="ECO:0007669"/>
    <property type="project" value="InterPro"/>
</dbReference>
<dbReference type="PANTHER" id="PTHR34773:SF1">
    <property type="entry name" value="FLAGELLAR SECRETION CHAPERONE FLIS"/>
    <property type="match status" value="1"/>
</dbReference>
<dbReference type="eggNOG" id="COG1516">
    <property type="taxonomic scope" value="Bacteria"/>
</dbReference>
<dbReference type="CDD" id="cd16098">
    <property type="entry name" value="FliS"/>
    <property type="match status" value="1"/>
</dbReference>
<keyword evidence="4" id="KW-1005">Bacterial flagellum biogenesis</keyword>
<keyword evidence="3" id="KW-0963">Cytoplasm</keyword>
<dbReference type="RefSeq" id="WP_012868092.1">
    <property type="nucleotide sequence ID" value="NC_013521.1"/>
</dbReference>
<evidence type="ECO:0000256" key="3">
    <source>
        <dbReference type="ARBA" id="ARBA00022490"/>
    </source>
</evidence>
<evidence type="ECO:0000256" key="4">
    <source>
        <dbReference type="ARBA" id="ARBA00022795"/>
    </source>
</evidence>
<organism evidence="6 7">
    <name type="scientific">Sanguibacter keddieii (strain ATCC 51767 / DSM 10542 / NCFB 3025 / ST-74)</name>
    <dbReference type="NCBI Taxonomy" id="446469"/>
    <lineage>
        <taxon>Bacteria</taxon>
        <taxon>Bacillati</taxon>
        <taxon>Actinomycetota</taxon>
        <taxon>Actinomycetes</taxon>
        <taxon>Micrococcales</taxon>
        <taxon>Sanguibacteraceae</taxon>
        <taxon>Sanguibacter</taxon>
    </lineage>
</organism>
<dbReference type="OrthoDB" id="3268516at2"/>
<comment type="similarity">
    <text evidence="2">Belongs to the FliS family.</text>
</comment>
<dbReference type="EMBL" id="CP001819">
    <property type="protein sequence ID" value="ACZ23024.1"/>
    <property type="molecule type" value="Genomic_DNA"/>
</dbReference>
<dbReference type="InterPro" id="IPR036584">
    <property type="entry name" value="FliS_sf"/>
</dbReference>
<keyword evidence="5" id="KW-0143">Chaperone</keyword>
<dbReference type="AlphaFoldDB" id="D1BD20"/>
<evidence type="ECO:0000256" key="5">
    <source>
        <dbReference type="ARBA" id="ARBA00023186"/>
    </source>
</evidence>
<proteinExistence type="inferred from homology"/>
<evidence type="ECO:0000256" key="1">
    <source>
        <dbReference type="ARBA" id="ARBA00004514"/>
    </source>
</evidence>
<keyword evidence="6" id="KW-0282">Flagellum</keyword>
<dbReference type="Gene3D" id="1.20.120.340">
    <property type="entry name" value="Flagellar protein FliS"/>
    <property type="match status" value="1"/>
</dbReference>
<dbReference type="GO" id="GO:0071973">
    <property type="term" value="P:bacterial-type flagellum-dependent cell motility"/>
    <property type="evidence" value="ECO:0007669"/>
    <property type="project" value="TreeGrafter"/>
</dbReference>
<dbReference type="Pfam" id="PF02561">
    <property type="entry name" value="FliS"/>
    <property type="match status" value="1"/>
</dbReference>
<keyword evidence="6" id="KW-0969">Cilium</keyword>
<dbReference type="HOGENOM" id="CLU_080373_2_0_11"/>
<dbReference type="Proteomes" id="UP000000322">
    <property type="component" value="Chromosome"/>
</dbReference>
<keyword evidence="6" id="KW-0966">Cell projection</keyword>
<dbReference type="SUPFAM" id="SSF101116">
    <property type="entry name" value="Flagellar export chaperone FliS"/>
    <property type="match status" value="1"/>
</dbReference>
<reference evidence="6 7" key="1">
    <citation type="journal article" date="2009" name="Stand. Genomic Sci.">
        <title>Complete genome sequence of Sanguibacter keddieii type strain (ST-74).</title>
        <authorList>
            <person name="Ivanova N."/>
            <person name="Sikorski J."/>
            <person name="Sims D."/>
            <person name="Brettin T."/>
            <person name="Detter J.C."/>
            <person name="Han C."/>
            <person name="Lapidus A."/>
            <person name="Copeland A."/>
            <person name="Glavina Del Rio T."/>
            <person name="Nolan M."/>
            <person name="Chen F."/>
            <person name="Lucas S."/>
            <person name="Tice H."/>
            <person name="Cheng J.F."/>
            <person name="Bruce D."/>
            <person name="Goodwin L."/>
            <person name="Pitluck S."/>
            <person name="Pati A."/>
            <person name="Mavromatis K."/>
            <person name="Chen A."/>
            <person name="Palaniappan K."/>
            <person name="D'haeseleer P."/>
            <person name="Chain P."/>
            <person name="Bristow J."/>
            <person name="Eisen J.A."/>
            <person name="Markowitz V."/>
            <person name="Hugenholtz P."/>
            <person name="Goker M."/>
            <person name="Pukall R."/>
            <person name="Klenk H.P."/>
            <person name="Kyrpides N.C."/>
        </authorList>
    </citation>
    <scope>NUCLEOTIDE SEQUENCE [LARGE SCALE GENOMIC DNA]</scope>
    <source>
        <strain evidence="7">ATCC 51767 / DSM 10542 / NCFB 3025 / ST-74</strain>
    </source>
</reference>
<accession>D1BD20</accession>
<keyword evidence="7" id="KW-1185">Reference proteome</keyword>
<dbReference type="GO" id="GO:0005829">
    <property type="term" value="C:cytosol"/>
    <property type="evidence" value="ECO:0007669"/>
    <property type="project" value="UniProtKB-SubCell"/>
</dbReference>
<dbReference type="InterPro" id="IPR003713">
    <property type="entry name" value="FliS"/>
</dbReference>
<dbReference type="NCBIfam" id="TIGR00208">
    <property type="entry name" value="fliS"/>
    <property type="match status" value="1"/>
</dbReference>
<dbReference type="STRING" id="446469.Sked_31270"/>
<evidence type="ECO:0000313" key="6">
    <source>
        <dbReference type="EMBL" id="ACZ23024.1"/>
    </source>
</evidence>